<dbReference type="GO" id="GO:0005524">
    <property type="term" value="F:ATP binding"/>
    <property type="evidence" value="ECO:0007669"/>
    <property type="project" value="UniProtKB-KW"/>
</dbReference>
<dbReference type="InterPro" id="IPR041048">
    <property type="entry name" value="RuvB-like_C"/>
</dbReference>
<dbReference type="InterPro" id="IPR003593">
    <property type="entry name" value="AAA+_ATPase"/>
</dbReference>
<dbReference type="EC" id="3.6.4.12" evidence="10"/>
<sequence>MENESLRTLRTSKTDCRAFAHSHVKDLGVTGLSELDDSVICGLVGQKDCRLGLALLADLIKSKRFGGKGILLVGPPSSGKTALAVALKKQLGPLTPFCHISASELFSREIKKTEALMEYVRRSTGVRLREVKNVYEGELMSMALQESANPHGGLNKVVSAIVATLRASNGTLTLKLAPSLHSSFQREEISIGDVVYIQADAGVVKRLGRCESHANTSEVDLEDFVALPRGSVYSVSEQVHDVTLHDLDQANCQPNEQGDLAALVASLRAPKSGEATARLRLEVDRLVLRHEEQGRAEIFPGVLFIDESHALDVECFSFLNKLMESENCPTFVFATNRLEADLRVSQTELTGGAFEQCVFGMPPDFLDRLVVLRTSAMTLAEAVELMELRAREEALHFDDAAVQALAQLALSESVRRAFQLMAPAWVLAQHRASAEIQRVDVETAAALFCAGKSPCE</sequence>
<feature type="domain" description="AAA+ ATPase" evidence="11">
    <location>
        <begin position="66"/>
        <end position="365"/>
    </location>
</feature>
<keyword evidence="8" id="KW-0233">DNA recombination</keyword>
<keyword evidence="9 10" id="KW-0539">Nucleus</keyword>
<dbReference type="GO" id="GO:0006310">
    <property type="term" value="P:DNA recombination"/>
    <property type="evidence" value="ECO:0007669"/>
    <property type="project" value="UniProtKB-KW"/>
</dbReference>
<keyword evidence="7 10" id="KW-0067">ATP-binding</keyword>
<evidence type="ECO:0000256" key="4">
    <source>
        <dbReference type="ARBA" id="ARBA00022741"/>
    </source>
</evidence>
<dbReference type="OrthoDB" id="10060499at2759"/>
<dbReference type="InterPro" id="IPR010339">
    <property type="entry name" value="TIP49_P-loop"/>
</dbReference>
<dbReference type="AlphaFoldDB" id="A0A6P6YKJ9"/>
<dbReference type="GO" id="GO:0016787">
    <property type="term" value="F:hydrolase activity"/>
    <property type="evidence" value="ECO:0007669"/>
    <property type="project" value="UniProtKB-KW"/>
</dbReference>
<gene>
    <name evidence="13" type="primary">LOC113799038</name>
</gene>
<dbReference type="InterPro" id="IPR042487">
    <property type="entry name" value="RuvBL1/2_DNA/RNA_bd_dom"/>
</dbReference>
<dbReference type="Gene3D" id="1.10.8.60">
    <property type="match status" value="1"/>
</dbReference>
<evidence type="ECO:0000256" key="5">
    <source>
        <dbReference type="ARBA" id="ARBA00022801"/>
    </source>
</evidence>
<dbReference type="InParanoid" id="A0A6P6YKJ9"/>
<comment type="function">
    <text evidence="1 10">Proposed core component of the chromatin remodeling Ino80 complex which is involved in transcriptional regulation, DNA replication and probably DNA repair.</text>
</comment>
<keyword evidence="10" id="KW-0156">Chromatin regulator</keyword>
<evidence type="ECO:0000256" key="10">
    <source>
        <dbReference type="RuleBase" id="RU363048"/>
    </source>
</evidence>
<dbReference type="RefSeq" id="XP_027205429.1">
    <property type="nucleotide sequence ID" value="XM_027349628.1"/>
</dbReference>
<organism evidence="12 13">
    <name type="scientific">Dermatophagoides pteronyssinus</name>
    <name type="common">European house dust mite</name>
    <dbReference type="NCBI Taxonomy" id="6956"/>
    <lineage>
        <taxon>Eukaryota</taxon>
        <taxon>Metazoa</taxon>
        <taxon>Ecdysozoa</taxon>
        <taxon>Arthropoda</taxon>
        <taxon>Chelicerata</taxon>
        <taxon>Arachnida</taxon>
        <taxon>Acari</taxon>
        <taxon>Acariformes</taxon>
        <taxon>Sarcoptiformes</taxon>
        <taxon>Astigmata</taxon>
        <taxon>Psoroptidia</taxon>
        <taxon>Analgoidea</taxon>
        <taxon>Pyroglyphidae</taxon>
        <taxon>Dermatophagoidinae</taxon>
        <taxon>Dermatophagoides</taxon>
    </lineage>
</organism>
<dbReference type="InterPro" id="IPR027238">
    <property type="entry name" value="RuvB-like"/>
</dbReference>
<dbReference type="SMART" id="SM00382">
    <property type="entry name" value="AAA"/>
    <property type="match status" value="1"/>
</dbReference>
<comment type="catalytic activity">
    <reaction evidence="10">
        <text>ATP + H2O = ADP + phosphate + H(+)</text>
        <dbReference type="Rhea" id="RHEA:13065"/>
        <dbReference type="ChEBI" id="CHEBI:15377"/>
        <dbReference type="ChEBI" id="CHEBI:15378"/>
        <dbReference type="ChEBI" id="CHEBI:30616"/>
        <dbReference type="ChEBI" id="CHEBI:43474"/>
        <dbReference type="ChEBI" id="CHEBI:456216"/>
        <dbReference type="EC" id="3.6.4.12"/>
    </reaction>
</comment>
<dbReference type="SUPFAM" id="SSF50249">
    <property type="entry name" value="Nucleic acid-binding proteins"/>
    <property type="match status" value="1"/>
</dbReference>
<dbReference type="GO" id="GO:0003678">
    <property type="term" value="F:DNA helicase activity"/>
    <property type="evidence" value="ECO:0007669"/>
    <property type="project" value="UniProtKB-EC"/>
</dbReference>
<dbReference type="InterPro" id="IPR027417">
    <property type="entry name" value="P-loop_NTPase"/>
</dbReference>
<dbReference type="Gene3D" id="3.40.50.300">
    <property type="entry name" value="P-loop containing nucleotide triphosphate hydrolases"/>
    <property type="match status" value="1"/>
</dbReference>
<evidence type="ECO:0000256" key="9">
    <source>
        <dbReference type="ARBA" id="ARBA00023242"/>
    </source>
</evidence>
<evidence type="ECO:0000256" key="1">
    <source>
        <dbReference type="ARBA" id="ARBA00002300"/>
    </source>
</evidence>
<dbReference type="Proteomes" id="UP000515146">
    <property type="component" value="Unplaced"/>
</dbReference>
<evidence type="ECO:0000313" key="13">
    <source>
        <dbReference type="RefSeq" id="XP_027205429.1"/>
    </source>
</evidence>
<evidence type="ECO:0000256" key="8">
    <source>
        <dbReference type="ARBA" id="ARBA00023172"/>
    </source>
</evidence>
<keyword evidence="12" id="KW-1185">Reference proteome</keyword>
<evidence type="ECO:0000259" key="11">
    <source>
        <dbReference type="SMART" id="SM00382"/>
    </source>
</evidence>
<evidence type="ECO:0000256" key="6">
    <source>
        <dbReference type="ARBA" id="ARBA00022806"/>
    </source>
</evidence>
<comment type="similarity">
    <text evidence="3 10">Belongs to the RuvB family.</text>
</comment>
<keyword evidence="10" id="KW-0227">DNA damage</keyword>
<name>A0A6P6YKJ9_DERPT</name>
<dbReference type="GO" id="GO:0005634">
    <property type="term" value="C:nucleus"/>
    <property type="evidence" value="ECO:0007669"/>
    <property type="project" value="UniProtKB-SubCell"/>
</dbReference>
<dbReference type="SUPFAM" id="SSF52540">
    <property type="entry name" value="P-loop containing nucleoside triphosphate hydrolases"/>
    <property type="match status" value="1"/>
</dbReference>
<reference evidence="13" key="1">
    <citation type="submission" date="2025-08" db="UniProtKB">
        <authorList>
            <consortium name="RefSeq"/>
        </authorList>
    </citation>
    <scope>IDENTIFICATION</scope>
    <source>
        <strain evidence="13">Airmid</strain>
    </source>
</reference>
<dbReference type="PANTHER" id="PTHR11093">
    <property type="entry name" value="RUVB-RELATED REPTIN AND PONTIN"/>
    <property type="match status" value="1"/>
</dbReference>
<keyword evidence="5 10" id="KW-0378">Hydrolase</keyword>
<proteinExistence type="inferred from homology"/>
<dbReference type="GO" id="GO:0006325">
    <property type="term" value="P:chromatin organization"/>
    <property type="evidence" value="ECO:0007669"/>
    <property type="project" value="UniProtKB-KW"/>
</dbReference>
<keyword evidence="6 10" id="KW-0347">Helicase</keyword>
<evidence type="ECO:0000256" key="7">
    <source>
        <dbReference type="ARBA" id="ARBA00022840"/>
    </source>
</evidence>
<evidence type="ECO:0000313" key="12">
    <source>
        <dbReference type="Proteomes" id="UP000515146"/>
    </source>
</evidence>
<dbReference type="Pfam" id="PF17856">
    <property type="entry name" value="TIP49_C"/>
    <property type="match status" value="1"/>
</dbReference>
<protein>
    <recommendedName>
        <fullName evidence="10">RuvB-like helicase</fullName>
        <ecNumber evidence="10">3.6.4.12</ecNumber>
    </recommendedName>
</protein>
<dbReference type="InterPro" id="IPR012340">
    <property type="entry name" value="NA-bd_OB-fold"/>
</dbReference>
<dbReference type="KEGG" id="dpte:113799038"/>
<evidence type="ECO:0000256" key="3">
    <source>
        <dbReference type="ARBA" id="ARBA00007519"/>
    </source>
</evidence>
<keyword evidence="10" id="KW-0805">Transcription regulation</keyword>
<keyword evidence="4 10" id="KW-0547">Nucleotide-binding</keyword>
<dbReference type="Gene3D" id="2.40.50.360">
    <property type="entry name" value="RuvB-like helicase, domain II"/>
    <property type="match status" value="1"/>
</dbReference>
<dbReference type="FunFam" id="2.40.50.360:FF:000001">
    <property type="entry name" value="RuvB-like helicase"/>
    <property type="match status" value="1"/>
</dbReference>
<accession>A0A6P6YKJ9</accession>
<keyword evidence="10" id="KW-0234">DNA repair</keyword>
<keyword evidence="10" id="KW-0804">Transcription</keyword>
<evidence type="ECO:0000256" key="2">
    <source>
        <dbReference type="ARBA" id="ARBA00004123"/>
    </source>
</evidence>
<dbReference type="GO" id="GO:0006281">
    <property type="term" value="P:DNA repair"/>
    <property type="evidence" value="ECO:0007669"/>
    <property type="project" value="UniProtKB-KW"/>
</dbReference>
<comment type="subcellular location">
    <subcellularLocation>
        <location evidence="2 10">Nucleus</location>
    </subcellularLocation>
</comment>
<dbReference type="Pfam" id="PF06068">
    <property type="entry name" value="TIP49"/>
    <property type="match status" value="1"/>
</dbReference>